<proteinExistence type="inferred from homology"/>
<dbReference type="Pfam" id="PF14881">
    <property type="entry name" value="Tubulin_3"/>
    <property type="match status" value="1"/>
</dbReference>
<dbReference type="InterPro" id="IPR029209">
    <property type="entry name" value="DML1/Misato_tubulin"/>
</dbReference>
<dbReference type="GeneID" id="112058155"/>
<evidence type="ECO:0000256" key="1">
    <source>
        <dbReference type="ARBA" id="ARBA00004173"/>
    </source>
</evidence>
<comment type="subcellular location">
    <subcellularLocation>
        <location evidence="1">Mitochondrion</location>
    </subcellularLocation>
</comment>
<reference evidence="7" key="1">
    <citation type="submission" date="2025-08" db="UniProtKB">
        <authorList>
            <consortium name="RefSeq"/>
        </authorList>
    </citation>
    <scope>IDENTIFICATION</scope>
</reference>
<sequence length="544" mass="62308">MSTREILTLQFGHYSNYVGAHFWNIQELGFDYTGTVKAECNHDILYREGQTANGEVTYTPRLLLADLKGSLKTLPTSGGLEEPRVEEDLPWHTVERVEEPTASKNEFLHDIDGENSSNINNKEYNFEQDVQTWTDYLYPRFHPRSVNVIKEYQHGNENESFDYNCSGREIWKSNFGDTFSDKIRKYVEECDSMQGFHVNFDCTDGFSGLALGCIEHLADEYNKVILAFPIIASYFSDNNPSTEDEREKANIKDSVRLVNVALSIEELSQHSALFVPLCTGEKGWRKPGAPRAFDYINYKPEQYYHSSALLASAIDTLSHKYRHKANVHTMSDICADMTGYGRKMAAASFGMPVALKESEYLIDYLNTISKPLYKSITPSCKIATDKIFQLITVRGIPESYLKAPMKEAKDQMKLAAYRCSNVKEMFELYFQANNFLSATNVTVSEKPLDLKTPFPNIFSDCLNKYGFVKDDTVVQKVESCPVIAGFHNGNFMSDVIEKLHRDVSRIKFAKLHKFREQGLEEADYRECLDRLSEFKDNYEDDFEL</sequence>
<dbReference type="RefSeq" id="XP_023954614.2">
    <property type="nucleotide sequence ID" value="XM_024098846.2"/>
</dbReference>
<protein>
    <submittedName>
        <fullName evidence="7">Protein misato</fullName>
    </submittedName>
</protein>
<evidence type="ECO:0000259" key="5">
    <source>
        <dbReference type="Pfam" id="PF14881"/>
    </source>
</evidence>
<evidence type="ECO:0000256" key="2">
    <source>
        <dbReference type="ARBA" id="ARBA00008507"/>
    </source>
</evidence>
<dbReference type="Gene3D" id="3.40.50.1440">
    <property type="entry name" value="Tubulin/FtsZ, GTPase domain"/>
    <property type="match status" value="1"/>
</dbReference>
<dbReference type="InterPro" id="IPR049942">
    <property type="entry name" value="DML1/Misato"/>
</dbReference>
<dbReference type="AlphaFoldDB" id="A0A6J1P9Y8"/>
<keyword evidence="6" id="KW-1185">Reference proteome</keyword>
<dbReference type="GO" id="GO:0005739">
    <property type="term" value="C:mitochondrion"/>
    <property type="evidence" value="ECO:0007669"/>
    <property type="project" value="UniProtKB-SubCell"/>
</dbReference>
<dbReference type="Proteomes" id="UP001652582">
    <property type="component" value="Chromosome 7"/>
</dbReference>
<evidence type="ECO:0000259" key="4">
    <source>
        <dbReference type="Pfam" id="PF10644"/>
    </source>
</evidence>
<name>A0A6J1P9Y8_BICAN</name>
<dbReference type="PANTHER" id="PTHR13391">
    <property type="entry name" value="MITOCHONDRIAL DISTRIBUTION REGULATOR MISATO"/>
    <property type="match status" value="1"/>
</dbReference>
<organism evidence="6 7">
    <name type="scientific">Bicyclus anynana</name>
    <name type="common">Squinting bush brown butterfly</name>
    <dbReference type="NCBI Taxonomy" id="110368"/>
    <lineage>
        <taxon>Eukaryota</taxon>
        <taxon>Metazoa</taxon>
        <taxon>Ecdysozoa</taxon>
        <taxon>Arthropoda</taxon>
        <taxon>Hexapoda</taxon>
        <taxon>Insecta</taxon>
        <taxon>Pterygota</taxon>
        <taxon>Neoptera</taxon>
        <taxon>Endopterygota</taxon>
        <taxon>Lepidoptera</taxon>
        <taxon>Glossata</taxon>
        <taxon>Ditrysia</taxon>
        <taxon>Papilionoidea</taxon>
        <taxon>Nymphalidae</taxon>
        <taxon>Satyrinae</taxon>
        <taxon>Satyrini</taxon>
        <taxon>Mycalesina</taxon>
        <taxon>Bicyclus</taxon>
    </lineage>
</organism>
<dbReference type="InterPro" id="IPR036525">
    <property type="entry name" value="Tubulin/FtsZ_GTPase_sf"/>
</dbReference>
<dbReference type="InterPro" id="IPR019605">
    <property type="entry name" value="Misato_II_tubulin-like"/>
</dbReference>
<dbReference type="GO" id="GO:0007005">
    <property type="term" value="P:mitochondrion organization"/>
    <property type="evidence" value="ECO:0007669"/>
    <property type="project" value="InterPro"/>
</dbReference>
<dbReference type="Pfam" id="PF10644">
    <property type="entry name" value="Misat_Tub_SegII"/>
    <property type="match status" value="1"/>
</dbReference>
<gene>
    <name evidence="7" type="primary">LOC112058155</name>
</gene>
<dbReference type="SUPFAM" id="SSF52490">
    <property type="entry name" value="Tubulin nucleotide-binding domain-like"/>
    <property type="match status" value="1"/>
</dbReference>
<feature type="domain" description="DML1/Misato tubulin" evidence="5">
    <location>
        <begin position="128"/>
        <end position="318"/>
    </location>
</feature>
<comment type="similarity">
    <text evidence="2">Belongs to the misato family.</text>
</comment>
<dbReference type="PANTHER" id="PTHR13391:SF0">
    <property type="entry name" value="PROTEIN MISATO HOMOLOG 1"/>
    <property type="match status" value="1"/>
</dbReference>
<accession>A0A6J1P9Y8</accession>
<feature type="domain" description="Misato Segment II tubulin-like" evidence="4">
    <location>
        <begin position="4"/>
        <end position="112"/>
    </location>
</feature>
<dbReference type="OrthoDB" id="271881at2759"/>
<evidence type="ECO:0000313" key="6">
    <source>
        <dbReference type="Proteomes" id="UP001652582"/>
    </source>
</evidence>
<evidence type="ECO:0000313" key="7">
    <source>
        <dbReference type="RefSeq" id="XP_023954614.2"/>
    </source>
</evidence>
<dbReference type="CDD" id="cd06060">
    <property type="entry name" value="misato"/>
    <property type="match status" value="1"/>
</dbReference>
<dbReference type="KEGG" id="bany:112058155"/>
<keyword evidence="3" id="KW-0496">Mitochondrion</keyword>
<evidence type="ECO:0000256" key="3">
    <source>
        <dbReference type="ARBA" id="ARBA00023128"/>
    </source>
</evidence>